<dbReference type="SUPFAM" id="SSF55785">
    <property type="entry name" value="PYP-like sensor domain (PAS domain)"/>
    <property type="match status" value="1"/>
</dbReference>
<feature type="transmembrane region" description="Helical" evidence="1">
    <location>
        <begin position="209"/>
        <end position="232"/>
    </location>
</feature>
<keyword evidence="1" id="KW-0812">Transmembrane</keyword>
<dbReference type="Pfam" id="PF00672">
    <property type="entry name" value="HAMP"/>
    <property type="match status" value="1"/>
</dbReference>
<comment type="caution">
    <text evidence="4">The sequence shown here is derived from an EMBL/GenBank/DDBJ whole genome shotgun (WGS) entry which is preliminary data.</text>
</comment>
<dbReference type="Gene3D" id="6.10.340.10">
    <property type="match status" value="1"/>
</dbReference>
<dbReference type="PROSITE" id="PS50885">
    <property type="entry name" value="HAMP"/>
    <property type="match status" value="1"/>
</dbReference>
<sequence>MLRNLSLGTRLNLLLILIFAALITFNAVDDYYRQHALIRQDAVDTSRMMARQIIETRSYLSSVLTDEPRTNQNLIPQVASTRIAASISKGTKYTLRQTSLRYRNPENRPDPYEAEILKKFNNNKATEHVEVTKVNGRELLRYLVPMVADQSCLECHGTYESAPDYVQKRFPKGHYSYNYQVGEVIGAISVSIPMADLYVTIGKNLQNDLLYSGAIVFLIVVLAGALFSRFIVKPVAQLSATLSTVAQTGAFDTQLPAHGDDEISRLIITYNSMIKELDSKSIQRKESDERYRNMIEMARSAIITFLKNGKIVIVNRSAERLFAMQRSDLIGMDFFDFLSNGNALRQDLDQSFTEEPAWEGLTVTREIRDIRGHKKNVDLAISASQGDGNPIFTAIIRETDHD</sequence>
<dbReference type="PROSITE" id="PS50112">
    <property type="entry name" value="PAS"/>
    <property type="match status" value="1"/>
</dbReference>
<dbReference type="InterPro" id="IPR000014">
    <property type="entry name" value="PAS"/>
</dbReference>
<dbReference type="InterPro" id="IPR013767">
    <property type="entry name" value="PAS_fold"/>
</dbReference>
<keyword evidence="1" id="KW-1133">Transmembrane helix</keyword>
<accession>A0AAW4L1D0</accession>
<dbReference type="InterPro" id="IPR035965">
    <property type="entry name" value="PAS-like_dom_sf"/>
</dbReference>
<dbReference type="SMART" id="SM00304">
    <property type="entry name" value="HAMP"/>
    <property type="match status" value="1"/>
</dbReference>
<name>A0AAW4L1D0_9BACT</name>
<evidence type="ECO:0000259" key="2">
    <source>
        <dbReference type="PROSITE" id="PS50112"/>
    </source>
</evidence>
<evidence type="ECO:0000313" key="5">
    <source>
        <dbReference type="Proteomes" id="UP000811899"/>
    </source>
</evidence>
<feature type="domain" description="HAMP" evidence="3">
    <location>
        <begin position="229"/>
        <end position="282"/>
    </location>
</feature>
<dbReference type="GO" id="GO:0016020">
    <property type="term" value="C:membrane"/>
    <property type="evidence" value="ECO:0007669"/>
    <property type="project" value="InterPro"/>
</dbReference>
<dbReference type="Pfam" id="PF00989">
    <property type="entry name" value="PAS"/>
    <property type="match status" value="1"/>
</dbReference>
<dbReference type="SUPFAM" id="SSF158472">
    <property type="entry name" value="HAMP domain-like"/>
    <property type="match status" value="1"/>
</dbReference>
<dbReference type="AlphaFoldDB" id="A0AAW4L1D0"/>
<dbReference type="SMART" id="SM00091">
    <property type="entry name" value="PAS"/>
    <property type="match status" value="1"/>
</dbReference>
<gene>
    <name evidence="4" type="ORF">KI809_11260</name>
</gene>
<protein>
    <submittedName>
        <fullName evidence="4">DUF3365 domain-containing protein</fullName>
    </submittedName>
</protein>
<reference evidence="4 5" key="1">
    <citation type="submission" date="2021-05" db="EMBL/GenBank/DDBJ databases">
        <title>The draft genome of Geobacter pelophilus DSM 12255.</title>
        <authorList>
            <person name="Xu Z."/>
            <person name="Masuda Y."/>
            <person name="Itoh H."/>
            <person name="Senoo K."/>
        </authorList>
    </citation>
    <scope>NUCLEOTIDE SEQUENCE [LARGE SCALE GENOMIC DNA]</scope>
    <source>
        <strain evidence="4 5">DSM 12255</strain>
    </source>
</reference>
<dbReference type="CDD" id="cd06225">
    <property type="entry name" value="HAMP"/>
    <property type="match status" value="1"/>
</dbReference>
<evidence type="ECO:0000313" key="4">
    <source>
        <dbReference type="EMBL" id="MBT0664879.1"/>
    </source>
</evidence>
<dbReference type="NCBIfam" id="TIGR00229">
    <property type="entry name" value="sensory_box"/>
    <property type="match status" value="1"/>
</dbReference>
<dbReference type="CDD" id="cd00130">
    <property type="entry name" value="PAS"/>
    <property type="match status" value="1"/>
</dbReference>
<keyword evidence="5" id="KW-1185">Reference proteome</keyword>
<dbReference type="Gene3D" id="3.30.450.290">
    <property type="match status" value="1"/>
</dbReference>
<feature type="domain" description="PAS" evidence="2">
    <location>
        <begin position="287"/>
        <end position="338"/>
    </location>
</feature>
<keyword evidence="1" id="KW-0472">Membrane</keyword>
<evidence type="ECO:0000256" key="1">
    <source>
        <dbReference type="SAM" id="Phobius"/>
    </source>
</evidence>
<dbReference type="GO" id="GO:0006355">
    <property type="term" value="P:regulation of DNA-templated transcription"/>
    <property type="evidence" value="ECO:0007669"/>
    <property type="project" value="InterPro"/>
</dbReference>
<evidence type="ECO:0000259" key="3">
    <source>
        <dbReference type="PROSITE" id="PS50885"/>
    </source>
</evidence>
<proteinExistence type="predicted"/>
<dbReference type="InterPro" id="IPR021796">
    <property type="entry name" value="Tll0287-like_dom"/>
</dbReference>
<dbReference type="GO" id="GO:0007165">
    <property type="term" value="P:signal transduction"/>
    <property type="evidence" value="ECO:0007669"/>
    <property type="project" value="InterPro"/>
</dbReference>
<dbReference type="Pfam" id="PF11845">
    <property type="entry name" value="Tll0287-like"/>
    <property type="match status" value="1"/>
</dbReference>
<dbReference type="EMBL" id="JAHCVJ010000004">
    <property type="protein sequence ID" value="MBT0664879.1"/>
    <property type="molecule type" value="Genomic_DNA"/>
</dbReference>
<dbReference type="InterPro" id="IPR003660">
    <property type="entry name" value="HAMP_dom"/>
</dbReference>
<organism evidence="4 5">
    <name type="scientific">Geoanaerobacter pelophilus</name>
    <dbReference type="NCBI Taxonomy" id="60036"/>
    <lineage>
        <taxon>Bacteria</taxon>
        <taxon>Pseudomonadati</taxon>
        <taxon>Thermodesulfobacteriota</taxon>
        <taxon>Desulfuromonadia</taxon>
        <taxon>Geobacterales</taxon>
        <taxon>Geobacteraceae</taxon>
        <taxon>Geoanaerobacter</taxon>
    </lineage>
</organism>
<dbReference type="Proteomes" id="UP000811899">
    <property type="component" value="Unassembled WGS sequence"/>
</dbReference>
<dbReference type="RefSeq" id="WP_214171653.1">
    <property type="nucleotide sequence ID" value="NZ_JAHCVJ010000004.1"/>
</dbReference>
<dbReference type="Gene3D" id="3.30.450.20">
    <property type="entry name" value="PAS domain"/>
    <property type="match status" value="1"/>
</dbReference>